<dbReference type="Proteomes" id="UP000250235">
    <property type="component" value="Unassembled WGS sequence"/>
</dbReference>
<evidence type="ECO:0000313" key="2">
    <source>
        <dbReference type="Proteomes" id="UP000250235"/>
    </source>
</evidence>
<protein>
    <submittedName>
        <fullName evidence="1">Uncharacterized protein</fullName>
    </submittedName>
</protein>
<keyword evidence="2" id="KW-1185">Reference proteome</keyword>
<gene>
    <name evidence="1" type="ORF">F511_10060</name>
</gene>
<organism evidence="1 2">
    <name type="scientific">Dorcoceras hygrometricum</name>
    <dbReference type="NCBI Taxonomy" id="472368"/>
    <lineage>
        <taxon>Eukaryota</taxon>
        <taxon>Viridiplantae</taxon>
        <taxon>Streptophyta</taxon>
        <taxon>Embryophyta</taxon>
        <taxon>Tracheophyta</taxon>
        <taxon>Spermatophyta</taxon>
        <taxon>Magnoliopsida</taxon>
        <taxon>eudicotyledons</taxon>
        <taxon>Gunneridae</taxon>
        <taxon>Pentapetalae</taxon>
        <taxon>asterids</taxon>
        <taxon>lamiids</taxon>
        <taxon>Lamiales</taxon>
        <taxon>Gesneriaceae</taxon>
        <taxon>Didymocarpoideae</taxon>
        <taxon>Trichosporeae</taxon>
        <taxon>Loxocarpinae</taxon>
        <taxon>Dorcoceras</taxon>
    </lineage>
</organism>
<name>A0A2Z7A4B3_9LAMI</name>
<evidence type="ECO:0000313" key="1">
    <source>
        <dbReference type="EMBL" id="KZV16448.1"/>
    </source>
</evidence>
<reference evidence="1 2" key="1">
    <citation type="journal article" date="2015" name="Proc. Natl. Acad. Sci. U.S.A.">
        <title>The resurrection genome of Boea hygrometrica: A blueprint for survival of dehydration.</title>
        <authorList>
            <person name="Xiao L."/>
            <person name="Yang G."/>
            <person name="Zhang L."/>
            <person name="Yang X."/>
            <person name="Zhao S."/>
            <person name="Ji Z."/>
            <person name="Zhou Q."/>
            <person name="Hu M."/>
            <person name="Wang Y."/>
            <person name="Chen M."/>
            <person name="Xu Y."/>
            <person name="Jin H."/>
            <person name="Xiao X."/>
            <person name="Hu G."/>
            <person name="Bao F."/>
            <person name="Hu Y."/>
            <person name="Wan P."/>
            <person name="Li L."/>
            <person name="Deng X."/>
            <person name="Kuang T."/>
            <person name="Xiang C."/>
            <person name="Zhu J.K."/>
            <person name="Oliver M.J."/>
            <person name="He Y."/>
        </authorList>
    </citation>
    <scope>NUCLEOTIDE SEQUENCE [LARGE SCALE GENOMIC DNA]</scope>
    <source>
        <strain evidence="2">cv. XS01</strain>
    </source>
</reference>
<accession>A0A2Z7A4B3</accession>
<dbReference type="EMBL" id="KV019049">
    <property type="protein sequence ID" value="KZV16448.1"/>
    <property type="molecule type" value="Genomic_DNA"/>
</dbReference>
<sequence length="138" mass="15736">MHERAIKIIGRLGTTTQLCNEISIINQNPNHSDSAGYHDSVTVLDSQHGDSAGTSRISDYRNAAIHSLHKSDFQLISALHNRNLLQDWYEMKELFERIPTLPRTRKPVARINGKLPEKLTVNSNHGFEKMNESWENNC</sequence>
<dbReference type="AlphaFoldDB" id="A0A2Z7A4B3"/>
<proteinExistence type="predicted"/>